<dbReference type="Proteomes" id="UP000044602">
    <property type="component" value="Unassembled WGS sequence"/>
</dbReference>
<gene>
    <name evidence="1" type="ORF">BN1708_019198</name>
</gene>
<protein>
    <submittedName>
        <fullName evidence="1">Uncharacterized protein</fullName>
    </submittedName>
</protein>
<evidence type="ECO:0000313" key="2">
    <source>
        <dbReference type="Proteomes" id="UP000044602"/>
    </source>
</evidence>
<dbReference type="EMBL" id="CVQH01022469">
    <property type="protein sequence ID" value="CRK33149.1"/>
    <property type="molecule type" value="Genomic_DNA"/>
</dbReference>
<proteinExistence type="predicted"/>
<accession>A0A0G4MG51</accession>
<sequence length="12" mass="1259">SYAHGPDVSCHS</sequence>
<reference evidence="1 2" key="1">
    <citation type="submission" date="2015-05" db="EMBL/GenBank/DDBJ databases">
        <authorList>
            <person name="Wang D.B."/>
            <person name="Wang M."/>
        </authorList>
    </citation>
    <scope>NUCLEOTIDE SEQUENCE [LARGE SCALE GENOMIC DNA]</scope>
    <source>
        <strain evidence="1">VL1</strain>
    </source>
</reference>
<organism evidence="1 2">
    <name type="scientific">Verticillium longisporum</name>
    <name type="common">Verticillium dahliae var. longisporum</name>
    <dbReference type="NCBI Taxonomy" id="100787"/>
    <lineage>
        <taxon>Eukaryota</taxon>
        <taxon>Fungi</taxon>
        <taxon>Dikarya</taxon>
        <taxon>Ascomycota</taxon>
        <taxon>Pezizomycotina</taxon>
        <taxon>Sordariomycetes</taxon>
        <taxon>Hypocreomycetidae</taxon>
        <taxon>Glomerellales</taxon>
        <taxon>Plectosphaerellaceae</taxon>
        <taxon>Verticillium</taxon>
    </lineage>
</organism>
<feature type="non-terminal residue" evidence="1">
    <location>
        <position position="1"/>
    </location>
</feature>
<keyword evidence="2" id="KW-1185">Reference proteome</keyword>
<evidence type="ECO:0000313" key="1">
    <source>
        <dbReference type="EMBL" id="CRK33149.1"/>
    </source>
</evidence>
<name>A0A0G4MG51_VERLO</name>